<dbReference type="EMBL" id="LNYK01000019">
    <property type="protein sequence ID" value="KTD20695.1"/>
    <property type="molecule type" value="Genomic_DNA"/>
</dbReference>
<gene>
    <name evidence="4" type="ORF">Llon_1581</name>
</gene>
<dbReference type="PANTHER" id="PTHR43575:SF1">
    <property type="entry name" value="PROTEIN ABCI7, CHLOROPLASTIC"/>
    <property type="match status" value="1"/>
</dbReference>
<dbReference type="Pfam" id="PF01458">
    <property type="entry name" value="SUFBD_core"/>
    <property type="match status" value="1"/>
</dbReference>
<evidence type="ECO:0000256" key="1">
    <source>
        <dbReference type="ARBA" id="ARBA00043967"/>
    </source>
</evidence>
<dbReference type="RefSeq" id="WP_058529574.1">
    <property type="nucleotide sequence ID" value="NZ_CAAAHZ010000004.1"/>
</dbReference>
<dbReference type="Proteomes" id="UP000054997">
    <property type="component" value="Unassembled WGS sequence"/>
</dbReference>
<dbReference type="AlphaFoldDB" id="A0A0W0VKR3"/>
<dbReference type="InterPro" id="IPR000825">
    <property type="entry name" value="SUF_FeS_clus_asmbl_SufBD_core"/>
</dbReference>
<comment type="caution">
    <text evidence="4">The sequence shown here is derived from an EMBL/GenBank/DDBJ whole genome shotgun (WGS) entry which is preliminary data.</text>
</comment>
<dbReference type="InterPro" id="IPR045595">
    <property type="entry name" value="SufBD_N"/>
</dbReference>
<evidence type="ECO:0000313" key="4">
    <source>
        <dbReference type="EMBL" id="KTD20695.1"/>
    </source>
</evidence>
<dbReference type="SUPFAM" id="SSF101960">
    <property type="entry name" value="Stabilizer of iron transporter SufD"/>
    <property type="match status" value="1"/>
</dbReference>
<feature type="domain" description="SUF system FeS cluster assembly SufBD core" evidence="2">
    <location>
        <begin position="165"/>
        <end position="396"/>
    </location>
</feature>
<dbReference type="InterPro" id="IPR055346">
    <property type="entry name" value="Fe-S_cluster_assembly_SufBD"/>
</dbReference>
<dbReference type="Pfam" id="PF19295">
    <property type="entry name" value="SufBD_N"/>
    <property type="match status" value="1"/>
</dbReference>
<dbReference type="OrthoDB" id="9768262at2"/>
<dbReference type="InterPro" id="IPR011542">
    <property type="entry name" value="SUF_FeS_clus_asmbl_SufD"/>
</dbReference>
<protein>
    <submittedName>
        <fullName evidence="4">ABC transporter permease</fullName>
    </submittedName>
</protein>
<evidence type="ECO:0000259" key="3">
    <source>
        <dbReference type="Pfam" id="PF19295"/>
    </source>
</evidence>
<dbReference type="PANTHER" id="PTHR43575">
    <property type="entry name" value="PROTEIN ABCI7, CHLOROPLASTIC"/>
    <property type="match status" value="1"/>
</dbReference>
<evidence type="ECO:0000259" key="2">
    <source>
        <dbReference type="Pfam" id="PF01458"/>
    </source>
</evidence>
<dbReference type="NCBIfam" id="TIGR01981">
    <property type="entry name" value="sufD"/>
    <property type="match status" value="1"/>
</dbReference>
<accession>A0A0W0VKR3</accession>
<organism evidence="4 5">
    <name type="scientific">Legionella londiniensis</name>
    <dbReference type="NCBI Taxonomy" id="45068"/>
    <lineage>
        <taxon>Bacteria</taxon>
        <taxon>Pseudomonadati</taxon>
        <taxon>Pseudomonadota</taxon>
        <taxon>Gammaproteobacteria</taxon>
        <taxon>Legionellales</taxon>
        <taxon>Legionellaceae</taxon>
        <taxon>Legionella</taxon>
    </lineage>
</organism>
<feature type="domain" description="SUF system FeS cluster assembly SufBD N-terminal" evidence="3">
    <location>
        <begin position="9"/>
        <end position="159"/>
    </location>
</feature>
<keyword evidence="5" id="KW-1185">Reference proteome</keyword>
<dbReference type="PATRIC" id="fig|45068.5.peg.1715"/>
<evidence type="ECO:0000313" key="5">
    <source>
        <dbReference type="Proteomes" id="UP000054997"/>
    </source>
</evidence>
<name>A0A0W0VKR3_9GAMM</name>
<reference evidence="4 5" key="1">
    <citation type="submission" date="2015-11" db="EMBL/GenBank/DDBJ databases">
        <title>Genomic analysis of 38 Legionella species identifies large and diverse effector repertoires.</title>
        <authorList>
            <person name="Burstein D."/>
            <person name="Amaro F."/>
            <person name="Zusman T."/>
            <person name="Lifshitz Z."/>
            <person name="Cohen O."/>
            <person name="Gilbert J.A."/>
            <person name="Pupko T."/>
            <person name="Shuman H.A."/>
            <person name="Segal G."/>
        </authorList>
    </citation>
    <scope>NUCLEOTIDE SEQUENCE [LARGE SCALE GENOMIC DNA]</scope>
    <source>
        <strain evidence="4 5">ATCC 49505</strain>
    </source>
</reference>
<dbReference type="STRING" id="45068.Llon_1581"/>
<dbReference type="GO" id="GO:0016226">
    <property type="term" value="P:iron-sulfur cluster assembly"/>
    <property type="evidence" value="ECO:0007669"/>
    <property type="project" value="InterPro"/>
</dbReference>
<dbReference type="InterPro" id="IPR037284">
    <property type="entry name" value="SUF_FeS_clus_asmbl_SufBD_sf"/>
</dbReference>
<proteinExistence type="inferred from homology"/>
<sequence length="422" mass="46524">MIDVLEFYQKQALAGLSDIPWLKRLQHGALTDFTRIGFPGRHDEEWKYTSVDAFLRQRFNLNQPSGNEACPPMNDVPLGLPVRICNGKVLNAEEVNARLPAGVIVKPWPQAIGEHADLIKPHLGQILSHEHGFQALNTAILQDGLFIYLPEGCQLKDPLWLSHWQDNAEQAVYLRYLIVAGAGSSATVVEDYQGLNDCAYLSNAMSEIAVGKKALLNHYKIQREGNLAYHVGHTAVRQAGNSGFNSHVLSLGGKLVRSDVSIVFREPHAHCLLNGIYVPVGGQHIDHHTTVAHAAPFCHSEQDYKGILKGASRAVFNGKVLVAKDAQHTVAKQQNKNLLLSAAAEIDTKPQLEIYADDVVCSHGATVGQLDEDALFYLAARGINREEASRYMIQAFSAENLQRVSLPGLQDWMKSLLNRQLG</sequence>
<comment type="similarity">
    <text evidence="1">Belongs to the iron-sulfur cluster assembly SufBD family.</text>
</comment>